<dbReference type="Gene3D" id="3.30.160.60">
    <property type="entry name" value="Classic Zinc Finger"/>
    <property type="match status" value="1"/>
</dbReference>
<dbReference type="InterPro" id="IPR013087">
    <property type="entry name" value="Znf_C2H2_type"/>
</dbReference>
<dbReference type="GO" id="GO:0008270">
    <property type="term" value="F:zinc ion binding"/>
    <property type="evidence" value="ECO:0007669"/>
    <property type="project" value="UniProtKB-KW"/>
</dbReference>
<dbReference type="PROSITE" id="PS00028">
    <property type="entry name" value="ZINC_FINGER_C2H2_1"/>
    <property type="match status" value="2"/>
</dbReference>
<evidence type="ECO:0000256" key="9">
    <source>
        <dbReference type="PROSITE-ProRule" id="PRU00042"/>
    </source>
</evidence>
<evidence type="ECO:0000256" key="10">
    <source>
        <dbReference type="SAM" id="MobiDB-lite"/>
    </source>
</evidence>
<feature type="compositionally biased region" description="Basic and acidic residues" evidence="10">
    <location>
        <begin position="443"/>
        <end position="463"/>
    </location>
</feature>
<comment type="similarity">
    <text evidence="8">Belongs to the snail C2H2-type zinc-finger protein family.</text>
</comment>
<protein>
    <submittedName>
        <fullName evidence="13">Uncharacterized protein LOC106742915</fullName>
    </submittedName>
</protein>
<dbReference type="SMART" id="SM00355">
    <property type="entry name" value="ZnF_C2H2"/>
    <property type="match status" value="2"/>
</dbReference>
<feature type="domain" description="C2H2-type" evidence="11">
    <location>
        <begin position="576"/>
        <end position="605"/>
    </location>
</feature>
<dbReference type="Pfam" id="PF00096">
    <property type="entry name" value="zf-C2H2"/>
    <property type="match status" value="2"/>
</dbReference>
<dbReference type="Proteomes" id="UP000515204">
    <property type="component" value="Unplaced"/>
</dbReference>
<dbReference type="RefSeq" id="XP_014471759.1">
    <property type="nucleotide sequence ID" value="XM_014616273.1"/>
</dbReference>
<feature type="domain" description="C2H2-type" evidence="11">
    <location>
        <begin position="610"/>
        <end position="637"/>
    </location>
</feature>
<evidence type="ECO:0000259" key="11">
    <source>
        <dbReference type="PROSITE" id="PS50157"/>
    </source>
</evidence>
<comment type="subcellular location">
    <subcellularLocation>
        <location evidence="1">Nucleus</location>
    </subcellularLocation>
</comment>
<dbReference type="InterPro" id="IPR036236">
    <property type="entry name" value="Znf_C2H2_sf"/>
</dbReference>
<keyword evidence="7" id="KW-0539">Nucleus</keyword>
<dbReference type="PROSITE" id="PS50157">
    <property type="entry name" value="ZINC_FINGER_C2H2_2"/>
    <property type="match status" value="2"/>
</dbReference>
<keyword evidence="4 9" id="KW-0863">Zinc-finger</keyword>
<feature type="compositionally biased region" description="Polar residues" evidence="10">
    <location>
        <begin position="481"/>
        <end position="490"/>
    </location>
</feature>
<evidence type="ECO:0000256" key="7">
    <source>
        <dbReference type="ARBA" id="ARBA00023242"/>
    </source>
</evidence>
<sequence length="647" mass="73276">MIALFKRQVQYHAETENMGKKSRITAGGSTESGNVYLFRNMGSFEIFTDDASQAVLCNTQPTRNLPNILRSSNARAYKNDKTFMLDQEDIAFVSIAESANTFFDLNIGVDSEKDSKYNNKIGSPKSQHQRKQVHHPLDTRYDVPDWCNNNNNNKNNKDNYVLQTVDELGTIYVTLSHEEENSPTKKMNVAHNSEEHRYLFKKPKGSATRKSSDRKAAKLPGFRATVAADANTTDKAAASSDTKKSFLGDDVLPGVIETKSSEGSDIFHRNGDIRNLDGKYNANYSHVTSGKSTECDATQQVASEKDPLSYEFSSREDVASEEDLINKNRSNFLFASEVLCTCTCENCTFSSEKDFVLYEDSVPNYANSDAESEHLTPCSYDFYTNDYYHVLGDVDDFDKTIFCYKEPEDTNVTKWSACDGNSVGNGGVEKSIESNANEPTSVKQRESKDSQAPRADRTQKLRVESCSAELVVHSDERGRSTGPSKSTVENAENHDDTDDYVRFKRDSVSAKKSKAISPNQATTSTNVAVLDPTVKNQTRRTKKDICVIQCTRCERVFSEKKFRKHFTYCSFYKENFKCHICGKVYRYKSSLVHHLKTAHHMSYGPYEQYYVCSRCGKLYVRFRAFQRHMLIHNINKSTTEHDSLFLT</sequence>
<dbReference type="PANTHER" id="PTHR24388:SF54">
    <property type="entry name" value="PROTEIN ESCARGOT"/>
    <property type="match status" value="1"/>
</dbReference>
<dbReference type="GeneID" id="106742915"/>
<evidence type="ECO:0000256" key="8">
    <source>
        <dbReference type="ARBA" id="ARBA00037948"/>
    </source>
</evidence>
<dbReference type="PANTHER" id="PTHR24388">
    <property type="entry name" value="ZINC FINGER PROTEIN"/>
    <property type="match status" value="1"/>
</dbReference>
<feature type="compositionally biased region" description="Basic and acidic residues" evidence="10">
    <location>
        <begin position="491"/>
        <end position="502"/>
    </location>
</feature>
<gene>
    <name evidence="13" type="primary">LOC106742915</name>
</gene>
<dbReference type="GO" id="GO:0005634">
    <property type="term" value="C:nucleus"/>
    <property type="evidence" value="ECO:0007669"/>
    <property type="project" value="UniProtKB-SubCell"/>
</dbReference>
<dbReference type="OrthoDB" id="10039931at2759"/>
<keyword evidence="2" id="KW-0479">Metal-binding</keyword>
<feature type="region of interest" description="Disordered" evidence="10">
    <location>
        <begin position="426"/>
        <end position="502"/>
    </location>
</feature>
<keyword evidence="5" id="KW-0862">Zinc</keyword>
<evidence type="ECO:0000256" key="3">
    <source>
        <dbReference type="ARBA" id="ARBA00022737"/>
    </source>
</evidence>
<dbReference type="GO" id="GO:0000978">
    <property type="term" value="F:RNA polymerase II cis-regulatory region sequence-specific DNA binding"/>
    <property type="evidence" value="ECO:0007669"/>
    <property type="project" value="TreeGrafter"/>
</dbReference>
<feature type="compositionally biased region" description="Polar residues" evidence="10">
    <location>
        <begin position="433"/>
        <end position="442"/>
    </location>
</feature>
<dbReference type="AlphaFoldDB" id="A0A6P3X1K0"/>
<feature type="region of interest" description="Disordered" evidence="10">
    <location>
        <begin position="118"/>
        <end position="143"/>
    </location>
</feature>
<dbReference type="KEGG" id="dqu:106742915"/>
<evidence type="ECO:0000313" key="13">
    <source>
        <dbReference type="RefSeq" id="XP_014471759.1"/>
    </source>
</evidence>
<evidence type="ECO:0000313" key="12">
    <source>
        <dbReference type="Proteomes" id="UP000515204"/>
    </source>
</evidence>
<evidence type="ECO:0000256" key="5">
    <source>
        <dbReference type="ARBA" id="ARBA00022833"/>
    </source>
</evidence>
<evidence type="ECO:0000256" key="2">
    <source>
        <dbReference type="ARBA" id="ARBA00022723"/>
    </source>
</evidence>
<name>A0A6P3X1K0_DINQU</name>
<evidence type="ECO:0000256" key="6">
    <source>
        <dbReference type="ARBA" id="ARBA00023125"/>
    </source>
</evidence>
<proteinExistence type="inferred from homology"/>
<accession>A0A6P3X1K0</accession>
<evidence type="ECO:0000256" key="1">
    <source>
        <dbReference type="ARBA" id="ARBA00004123"/>
    </source>
</evidence>
<organism evidence="12 13">
    <name type="scientific">Dinoponera quadriceps</name>
    <name type="common">South American ant</name>
    <dbReference type="NCBI Taxonomy" id="609295"/>
    <lineage>
        <taxon>Eukaryota</taxon>
        <taxon>Metazoa</taxon>
        <taxon>Ecdysozoa</taxon>
        <taxon>Arthropoda</taxon>
        <taxon>Hexapoda</taxon>
        <taxon>Insecta</taxon>
        <taxon>Pterygota</taxon>
        <taxon>Neoptera</taxon>
        <taxon>Endopterygota</taxon>
        <taxon>Hymenoptera</taxon>
        <taxon>Apocrita</taxon>
        <taxon>Aculeata</taxon>
        <taxon>Formicoidea</taxon>
        <taxon>Formicidae</taxon>
        <taxon>Ponerinae</taxon>
        <taxon>Ponerini</taxon>
        <taxon>Dinoponera</taxon>
    </lineage>
</organism>
<keyword evidence="12" id="KW-1185">Reference proteome</keyword>
<keyword evidence="6" id="KW-0238">DNA-binding</keyword>
<evidence type="ECO:0000256" key="4">
    <source>
        <dbReference type="ARBA" id="ARBA00022771"/>
    </source>
</evidence>
<keyword evidence="3" id="KW-0677">Repeat</keyword>
<dbReference type="GO" id="GO:0000981">
    <property type="term" value="F:DNA-binding transcription factor activity, RNA polymerase II-specific"/>
    <property type="evidence" value="ECO:0007669"/>
    <property type="project" value="TreeGrafter"/>
</dbReference>
<dbReference type="InterPro" id="IPR050527">
    <property type="entry name" value="Snail/Krueppel_Znf"/>
</dbReference>
<dbReference type="SUPFAM" id="SSF57667">
    <property type="entry name" value="beta-beta-alpha zinc fingers"/>
    <property type="match status" value="2"/>
</dbReference>
<reference evidence="13" key="1">
    <citation type="submission" date="2025-08" db="UniProtKB">
        <authorList>
            <consortium name="RefSeq"/>
        </authorList>
    </citation>
    <scope>IDENTIFICATION</scope>
</reference>